<evidence type="ECO:0000313" key="9">
    <source>
        <dbReference type="Proteomes" id="UP000028045"/>
    </source>
</evidence>
<dbReference type="OrthoDB" id="3598904at2759"/>
<evidence type="ECO:0000313" key="8">
    <source>
        <dbReference type="EMBL" id="KEY71203.1"/>
    </source>
</evidence>
<evidence type="ECO:0000256" key="1">
    <source>
        <dbReference type="ARBA" id="ARBA00022723"/>
    </source>
</evidence>
<dbReference type="GO" id="GO:0003677">
    <property type="term" value="F:DNA binding"/>
    <property type="evidence" value="ECO:0007669"/>
    <property type="project" value="UniProtKB-KW"/>
</dbReference>
<keyword evidence="3" id="KW-0805">Transcription regulation</keyword>
<evidence type="ECO:0008006" key="10">
    <source>
        <dbReference type="Google" id="ProtNLM"/>
    </source>
</evidence>
<gene>
    <name evidence="8" type="ORF">S7711_02314</name>
</gene>
<evidence type="ECO:0000256" key="2">
    <source>
        <dbReference type="ARBA" id="ARBA00022833"/>
    </source>
</evidence>
<evidence type="ECO:0000256" key="3">
    <source>
        <dbReference type="ARBA" id="ARBA00023015"/>
    </source>
</evidence>
<keyword evidence="4" id="KW-0238">DNA-binding</keyword>
<keyword evidence="5" id="KW-0804">Transcription</keyword>
<evidence type="ECO:0000256" key="5">
    <source>
        <dbReference type="ARBA" id="ARBA00023163"/>
    </source>
</evidence>
<dbReference type="Proteomes" id="UP000028045">
    <property type="component" value="Unassembled WGS sequence"/>
</dbReference>
<evidence type="ECO:0000256" key="4">
    <source>
        <dbReference type="ARBA" id="ARBA00023125"/>
    </source>
</evidence>
<keyword evidence="6" id="KW-0539">Nucleus</keyword>
<keyword evidence="1" id="KW-0479">Metal-binding</keyword>
<dbReference type="GO" id="GO:0046872">
    <property type="term" value="F:metal ion binding"/>
    <property type="evidence" value="ECO:0007669"/>
    <property type="project" value="UniProtKB-KW"/>
</dbReference>
<sequence length="459" mass="51683">MGVDILKETSLSQPEENGDGLGEFEGRMFQFFATRTASELDGDFEDDFWRKVVLQVSQRVPFVRHAVLALTCLHTIHCMKQPTFPAILPADPIDLRQQATYHYSRAIQLLNHHISTNRWASLEETLLCCVLCIRFEWVAGNRTAALVHLRSSLQILREWQALPPSTSPAPTSFWSPGGYLIRFTISPLYVRIALEASMFADVEEAVPVPLKPPSPLGSQPFASLSEARDSLYEILGDEYLFRHQGTSQKKKPGRHGKLSAIERFNHWSLCAAALLLKFDDQDRESTPPVIVLRIWLKIVRIMLEAKGRNDECIFDRYSDDFSAAVDLASIMYSLKTSSFTADTSIVAVLYYVAAKCRHPTTRRRAIALLERCPRQEGIWNSATAARLATYIVEQEEEAAGQPVYTEADVPRAARMSGWDLRGQSQGVFNFQVQSEGTESTCSSKKDLGPRRISMPPRVE</sequence>
<protein>
    <recommendedName>
        <fullName evidence="10">Transcription factor domain-containing protein</fullName>
    </recommendedName>
</protein>
<evidence type="ECO:0000256" key="6">
    <source>
        <dbReference type="ARBA" id="ARBA00023242"/>
    </source>
</evidence>
<dbReference type="EMBL" id="KL648338">
    <property type="protein sequence ID" value="KEY71203.1"/>
    <property type="molecule type" value="Genomic_DNA"/>
</dbReference>
<reference evidence="8 9" key="1">
    <citation type="journal article" date="2014" name="BMC Genomics">
        <title>Comparative genome sequencing reveals chemotype-specific gene clusters in the toxigenic black mold Stachybotrys.</title>
        <authorList>
            <person name="Semeiks J."/>
            <person name="Borek D."/>
            <person name="Otwinowski Z."/>
            <person name="Grishin N.V."/>
        </authorList>
    </citation>
    <scope>NUCLEOTIDE SEQUENCE [LARGE SCALE GENOMIC DNA]</scope>
    <source>
        <strain evidence="9">CBS 109288 / IBT 7711</strain>
    </source>
</reference>
<organism evidence="8 9">
    <name type="scientific">Stachybotrys chartarum (strain CBS 109288 / IBT 7711)</name>
    <name type="common">Toxic black mold</name>
    <name type="synonym">Stilbospora chartarum</name>
    <dbReference type="NCBI Taxonomy" id="1280523"/>
    <lineage>
        <taxon>Eukaryota</taxon>
        <taxon>Fungi</taxon>
        <taxon>Dikarya</taxon>
        <taxon>Ascomycota</taxon>
        <taxon>Pezizomycotina</taxon>
        <taxon>Sordariomycetes</taxon>
        <taxon>Hypocreomycetidae</taxon>
        <taxon>Hypocreales</taxon>
        <taxon>Stachybotryaceae</taxon>
        <taxon>Stachybotrys</taxon>
    </lineage>
</organism>
<keyword evidence="9" id="KW-1185">Reference proteome</keyword>
<name>A0A084B0X4_STACB</name>
<dbReference type="InterPro" id="IPR021858">
    <property type="entry name" value="Fun_TF"/>
</dbReference>
<dbReference type="PANTHER" id="PTHR36206:SF12">
    <property type="entry name" value="ASPERCRYPTIN BIOSYNTHESIS CLUSTER-SPECIFIC TRANSCRIPTION REGULATOR ATNN-RELATED"/>
    <property type="match status" value="1"/>
</dbReference>
<dbReference type="Pfam" id="PF11951">
    <property type="entry name" value="Fungal_trans_2"/>
    <property type="match status" value="1"/>
</dbReference>
<feature type="region of interest" description="Disordered" evidence="7">
    <location>
        <begin position="434"/>
        <end position="459"/>
    </location>
</feature>
<dbReference type="AlphaFoldDB" id="A0A084B0X4"/>
<accession>A0A084B0X4</accession>
<dbReference type="HOGENOM" id="CLU_011409_13_3_1"/>
<evidence type="ECO:0000256" key="7">
    <source>
        <dbReference type="SAM" id="MobiDB-lite"/>
    </source>
</evidence>
<proteinExistence type="predicted"/>
<dbReference type="PANTHER" id="PTHR36206">
    <property type="entry name" value="ASPERCRYPTIN BIOSYNTHESIS CLUSTER-SPECIFIC TRANSCRIPTION REGULATOR ATNN-RELATED"/>
    <property type="match status" value="1"/>
</dbReference>
<keyword evidence="2" id="KW-0862">Zinc</keyword>
<dbReference type="InterPro" id="IPR052360">
    <property type="entry name" value="Transcr_Regulatory_Proteins"/>
</dbReference>